<protein>
    <submittedName>
        <fullName evidence="1">Uncharacterized protein</fullName>
    </submittedName>
</protein>
<dbReference type="EMBL" id="LCRB01000001">
    <property type="protein sequence ID" value="KKW27068.1"/>
    <property type="molecule type" value="Genomic_DNA"/>
</dbReference>
<proteinExistence type="predicted"/>
<evidence type="ECO:0000313" key="2">
    <source>
        <dbReference type="Proteomes" id="UP000034913"/>
    </source>
</evidence>
<dbReference type="Proteomes" id="UP000034913">
    <property type="component" value="Unassembled WGS sequence"/>
</dbReference>
<dbReference type="AlphaFoldDB" id="A0A0G1X7D1"/>
<comment type="caution">
    <text evidence="1">The sequence shown here is derived from an EMBL/GenBank/DDBJ whole genome shotgun (WGS) entry which is preliminary data.</text>
</comment>
<organism evidence="1 2">
    <name type="scientific">candidate division Kazan bacterium GW2011_GWB1_52_7</name>
    <dbReference type="NCBI Taxonomy" id="1620414"/>
    <lineage>
        <taxon>Bacteria</taxon>
        <taxon>Bacteria division Kazan-3B-28</taxon>
    </lineage>
</organism>
<reference evidence="1 2" key="1">
    <citation type="journal article" date="2015" name="Nature">
        <title>rRNA introns, odd ribosomes, and small enigmatic genomes across a large radiation of phyla.</title>
        <authorList>
            <person name="Brown C.T."/>
            <person name="Hug L.A."/>
            <person name="Thomas B.C."/>
            <person name="Sharon I."/>
            <person name="Castelle C.J."/>
            <person name="Singh A."/>
            <person name="Wilkins M.J."/>
            <person name="Williams K.H."/>
            <person name="Banfield J.F."/>
        </authorList>
    </citation>
    <scope>NUCLEOTIDE SEQUENCE [LARGE SCALE GENOMIC DNA]</scope>
</reference>
<name>A0A0G1X7D1_UNCK3</name>
<evidence type="ECO:0000313" key="1">
    <source>
        <dbReference type="EMBL" id="KKW27068.1"/>
    </source>
</evidence>
<sequence length="240" mass="27559">MVTRATKSALSKLNAMFRMGLSSPSDLVRALSLIRAVIDGEKRQDIYPTLWFYLNCLGHGGLSNPPRRGTKALMQHLEGRLIQLDRQRIKSGHTNLDMGIRRDLPTNPVTNAVRAFVGVKRFTDELQLFTDNHQIHEVLIKHSPDNLFKWLFDEITSRPINLSRMGTFIMLKQFRFQKSYTQKPVEKRRGLEPMFMIRSQKPAGAYSLLLHNGDRYLIPAYMYRGASPEEVSAWGKDANK</sequence>
<gene>
    <name evidence="1" type="ORF">VF00_C0001G0003</name>
</gene>
<accession>A0A0G1X7D1</accession>